<keyword evidence="3 8" id="KW-0479">Metal-binding</keyword>
<name>A0AAE4Z847_9BACT</name>
<dbReference type="EMBL" id="JAACAK010000080">
    <property type="protein sequence ID" value="NIR75428.1"/>
    <property type="molecule type" value="Genomic_DNA"/>
</dbReference>
<comment type="caution">
    <text evidence="8">Lacks conserved residue(s) required for the propagation of feature annotation.</text>
</comment>
<dbReference type="Proteomes" id="UP000702544">
    <property type="component" value="Unassembled WGS sequence"/>
</dbReference>
<evidence type="ECO:0000256" key="8">
    <source>
        <dbReference type="HAMAP-Rule" id="MF_00316"/>
    </source>
</evidence>
<evidence type="ECO:0000256" key="2">
    <source>
        <dbReference type="ARBA" id="ARBA00022679"/>
    </source>
</evidence>
<evidence type="ECO:0000259" key="9">
    <source>
        <dbReference type="Pfam" id="PF12804"/>
    </source>
</evidence>
<evidence type="ECO:0000256" key="3">
    <source>
        <dbReference type="ARBA" id="ARBA00022723"/>
    </source>
</evidence>
<keyword evidence="4 8" id="KW-0547">Nucleotide-binding</keyword>
<dbReference type="GO" id="GO:0046872">
    <property type="term" value="F:metal ion binding"/>
    <property type="evidence" value="ECO:0007669"/>
    <property type="project" value="UniProtKB-KW"/>
</dbReference>
<comment type="subcellular location">
    <subcellularLocation>
        <location evidence="8">Cytoplasm</location>
    </subcellularLocation>
</comment>
<dbReference type="AlphaFoldDB" id="A0AAE4Z847"/>
<evidence type="ECO:0000313" key="10">
    <source>
        <dbReference type="EMBL" id="NIR75428.1"/>
    </source>
</evidence>
<comment type="catalytic activity">
    <reaction evidence="8">
        <text>Mo-molybdopterin + GTP + H(+) = Mo-molybdopterin guanine dinucleotide + diphosphate</text>
        <dbReference type="Rhea" id="RHEA:34243"/>
        <dbReference type="ChEBI" id="CHEBI:15378"/>
        <dbReference type="ChEBI" id="CHEBI:33019"/>
        <dbReference type="ChEBI" id="CHEBI:37565"/>
        <dbReference type="ChEBI" id="CHEBI:71302"/>
        <dbReference type="ChEBI" id="CHEBI:71310"/>
        <dbReference type="EC" id="2.7.7.77"/>
    </reaction>
</comment>
<dbReference type="GO" id="GO:0005737">
    <property type="term" value="C:cytoplasm"/>
    <property type="evidence" value="ECO:0007669"/>
    <property type="project" value="UniProtKB-SubCell"/>
</dbReference>
<keyword evidence="2 8" id="KW-0808">Transferase</keyword>
<evidence type="ECO:0000313" key="11">
    <source>
        <dbReference type="Proteomes" id="UP000702544"/>
    </source>
</evidence>
<dbReference type="GO" id="GO:0061603">
    <property type="term" value="F:molybdenum cofactor guanylyltransferase activity"/>
    <property type="evidence" value="ECO:0007669"/>
    <property type="project" value="UniProtKB-EC"/>
</dbReference>
<accession>A0AAE4Z847</accession>
<dbReference type="Gene3D" id="3.90.550.10">
    <property type="entry name" value="Spore Coat Polysaccharide Biosynthesis Protein SpsA, Chain A"/>
    <property type="match status" value="1"/>
</dbReference>
<evidence type="ECO:0000256" key="4">
    <source>
        <dbReference type="ARBA" id="ARBA00022741"/>
    </source>
</evidence>
<dbReference type="InterPro" id="IPR013482">
    <property type="entry name" value="Molybde_CF_guanTrfase"/>
</dbReference>
<proteinExistence type="inferred from homology"/>
<dbReference type="InterPro" id="IPR029044">
    <property type="entry name" value="Nucleotide-diphossugar_trans"/>
</dbReference>
<dbReference type="PANTHER" id="PTHR19136">
    <property type="entry name" value="MOLYBDENUM COFACTOR GUANYLYLTRANSFERASE"/>
    <property type="match status" value="1"/>
</dbReference>
<sequence length="213" mass="22943">MSREADPASPLGVILAGGHNTRYHGKPKALEPVAGELIAVRAIRAMRDAADRVVLVANEPEIYRPLRLEMRPDARPGLGALGGIYTAVLWAEDAGRRGALVAACDMPFLSAGLLRRLAEGAQADEVIAPGSDSRRGLEPLCAFYGIDCRGPIEAAIARNDRRVISFYDDVNVRVLPTEEVASYGDPSVLFMNVNRPADRQRAEALAVEEGEGR</sequence>
<organism evidence="10 11">
    <name type="scientific">Candidatus Kutchimonas denitrificans</name>
    <dbReference type="NCBI Taxonomy" id="3056748"/>
    <lineage>
        <taxon>Bacteria</taxon>
        <taxon>Pseudomonadati</taxon>
        <taxon>Gemmatimonadota</taxon>
        <taxon>Gemmatimonadia</taxon>
        <taxon>Candidatus Palauibacterales</taxon>
        <taxon>Candidatus Palauibacteraceae</taxon>
        <taxon>Candidatus Kutchimonas</taxon>
    </lineage>
</organism>
<feature type="binding site" evidence="8">
    <location>
        <position position="105"/>
    </location>
    <ligand>
        <name>GTP</name>
        <dbReference type="ChEBI" id="CHEBI:37565"/>
    </ligand>
</feature>
<dbReference type="CDD" id="cd02503">
    <property type="entry name" value="MobA"/>
    <property type="match status" value="1"/>
</dbReference>
<dbReference type="Pfam" id="PF12804">
    <property type="entry name" value="NTP_transf_3"/>
    <property type="match status" value="1"/>
</dbReference>
<keyword evidence="10" id="KW-0548">Nucleotidyltransferase</keyword>
<comment type="similarity">
    <text evidence="8">Belongs to the MobA family.</text>
</comment>
<evidence type="ECO:0000256" key="7">
    <source>
        <dbReference type="ARBA" id="ARBA00023150"/>
    </source>
</evidence>
<comment type="domain">
    <text evidence="8">The N-terminal domain determines nucleotide recognition and specific binding, while the C-terminal domain determines the specific binding to the target protein.</text>
</comment>
<dbReference type="HAMAP" id="MF_00316">
    <property type="entry name" value="MobA"/>
    <property type="match status" value="1"/>
</dbReference>
<feature type="binding site" evidence="8">
    <location>
        <position position="28"/>
    </location>
    <ligand>
        <name>GTP</name>
        <dbReference type="ChEBI" id="CHEBI:37565"/>
    </ligand>
</feature>
<dbReference type="GO" id="GO:0005525">
    <property type="term" value="F:GTP binding"/>
    <property type="evidence" value="ECO:0007669"/>
    <property type="project" value="UniProtKB-UniRule"/>
</dbReference>
<protein>
    <recommendedName>
        <fullName evidence="8">Probable molybdenum cofactor guanylyltransferase</fullName>
        <shortName evidence="8">MoCo guanylyltransferase</shortName>
        <ecNumber evidence="8">2.7.7.77</ecNumber>
    </recommendedName>
    <alternativeName>
        <fullName evidence="8">GTP:molybdopterin guanylyltransferase</fullName>
    </alternativeName>
    <alternativeName>
        <fullName evidence="8">Mo-MPT guanylyltransferase</fullName>
    </alternativeName>
    <alternativeName>
        <fullName evidence="8">Molybdopterin guanylyltransferase</fullName>
    </alternativeName>
    <alternativeName>
        <fullName evidence="8">Molybdopterin-guanine dinucleotide synthase</fullName>
        <shortName evidence="8">MGD synthase</shortName>
    </alternativeName>
</protein>
<gene>
    <name evidence="8" type="primary">mobA</name>
    <name evidence="10" type="ORF">GWO12_10020</name>
</gene>
<keyword evidence="5 8" id="KW-0460">Magnesium</keyword>
<evidence type="ECO:0000256" key="5">
    <source>
        <dbReference type="ARBA" id="ARBA00022842"/>
    </source>
</evidence>
<dbReference type="EC" id="2.7.7.77" evidence="8"/>
<comment type="cofactor">
    <cofactor evidence="8">
        <name>Mg(2+)</name>
        <dbReference type="ChEBI" id="CHEBI:18420"/>
    </cofactor>
</comment>
<keyword evidence="6 8" id="KW-0342">GTP-binding</keyword>
<dbReference type="SUPFAM" id="SSF53448">
    <property type="entry name" value="Nucleotide-diphospho-sugar transferases"/>
    <property type="match status" value="1"/>
</dbReference>
<evidence type="ECO:0000256" key="6">
    <source>
        <dbReference type="ARBA" id="ARBA00023134"/>
    </source>
</evidence>
<keyword evidence="7 8" id="KW-0501">Molybdenum cofactor biosynthesis</keyword>
<evidence type="ECO:0000256" key="1">
    <source>
        <dbReference type="ARBA" id="ARBA00022490"/>
    </source>
</evidence>
<comment type="caution">
    <text evidence="10">The sequence shown here is derived from an EMBL/GenBank/DDBJ whole genome shotgun (WGS) entry which is preliminary data.</text>
</comment>
<feature type="domain" description="MobA-like NTP transferase" evidence="9">
    <location>
        <begin position="12"/>
        <end position="166"/>
    </location>
</feature>
<dbReference type="InterPro" id="IPR025877">
    <property type="entry name" value="MobA-like_NTP_Trfase"/>
</dbReference>
<feature type="binding site" evidence="8">
    <location>
        <begin position="15"/>
        <end position="17"/>
    </location>
    <ligand>
        <name>GTP</name>
        <dbReference type="ChEBI" id="CHEBI:37565"/>
    </ligand>
</feature>
<keyword evidence="1 8" id="KW-0963">Cytoplasm</keyword>
<feature type="binding site" evidence="8">
    <location>
        <position position="105"/>
    </location>
    <ligand>
        <name>Mg(2+)</name>
        <dbReference type="ChEBI" id="CHEBI:18420"/>
    </ligand>
</feature>
<reference evidence="10 11" key="1">
    <citation type="submission" date="2020-01" db="EMBL/GenBank/DDBJ databases">
        <title>Genomes assembled from Gulf of Kutch pelagic sediment metagenomes.</title>
        <authorList>
            <person name="Chandrashekar M."/>
            <person name="Mahajan M.S."/>
            <person name="Dave K.J."/>
            <person name="Vatsa P."/>
            <person name="Nathani N.M."/>
        </authorList>
    </citation>
    <scope>NUCLEOTIDE SEQUENCE [LARGE SCALE GENOMIC DNA]</scope>
    <source>
        <strain evidence="10">KS3-K002</strain>
    </source>
</reference>
<dbReference type="PANTHER" id="PTHR19136:SF81">
    <property type="entry name" value="MOLYBDENUM COFACTOR GUANYLYLTRANSFERASE"/>
    <property type="match status" value="1"/>
</dbReference>
<comment type="function">
    <text evidence="8">Transfers a GMP moiety from GTP to Mo-molybdopterin (Mo-MPT) cofactor (Moco or molybdenum cofactor) to form Mo-molybdopterin guanine dinucleotide (Mo-MGD) cofactor.</text>
</comment>
<feature type="binding site" evidence="8">
    <location>
        <position position="73"/>
    </location>
    <ligand>
        <name>GTP</name>
        <dbReference type="ChEBI" id="CHEBI:37565"/>
    </ligand>
</feature>
<dbReference type="GO" id="GO:0006777">
    <property type="term" value="P:Mo-molybdopterin cofactor biosynthetic process"/>
    <property type="evidence" value="ECO:0007669"/>
    <property type="project" value="UniProtKB-KW"/>
</dbReference>